<dbReference type="OrthoDB" id="3182597at2"/>
<reference evidence="2 3" key="1">
    <citation type="submission" date="2018-03" db="EMBL/GenBank/DDBJ databases">
        <authorList>
            <person name="Keele B.F."/>
        </authorList>
    </citation>
    <scope>NUCLEOTIDE SEQUENCE [LARGE SCALE GENOMIC DNA]</scope>
    <source>
        <strain evidence="2 3">CeCT 8812</strain>
    </source>
</reference>
<keyword evidence="1" id="KW-0472">Membrane</keyword>
<protein>
    <recommendedName>
        <fullName evidence="4">Primosomal protein N' (Replication factor Y)-superfamily II helicase</fullName>
    </recommendedName>
</protein>
<sequence length="357" mass="39896">MPEPELHRFPCGTCGSDLRYAPGERFLQCDHCGATDALGPPSPWDRSALEELPYAEAAAGDVPEAAIEETEVISCSSCGAQVEFNPDEHAAECPFCASPVVTDTGTHRHIKPRGVLPFTLSEQDGSDAMKTWLKGLWFAPNALKKYARSNQKLQGIYMPYWTFDAQTETPYRGQRGTEHRRTVGSGDNKRTETVVKWRPVKGHISHFFDDLLVIGSKTLPENHARKIAQYDLSALEPYRPEFLAGFRAEGYSVDLPSARIEADRQIEDGVRQLIRQDIGGDRQRIDDMQLRVSDVTFKHVLLPVWIAAYKFRGKSYRFVVNARTGQVAGERPYSPWKIAFAALLAALGIGLIVLFSR</sequence>
<dbReference type="PANTHER" id="PTHR37826">
    <property type="entry name" value="FLOTILLIN BAND_7_5 DOMAIN PROTEIN"/>
    <property type="match status" value="1"/>
</dbReference>
<keyword evidence="3" id="KW-1185">Reference proteome</keyword>
<accession>A0A2R8AES2</accession>
<gene>
    <name evidence="2" type="ORF">POI8812_02938</name>
</gene>
<evidence type="ECO:0000313" key="2">
    <source>
        <dbReference type="EMBL" id="SPF30598.1"/>
    </source>
</evidence>
<dbReference type="AlphaFoldDB" id="A0A2R8AES2"/>
<dbReference type="Gene3D" id="2.20.28.30">
    <property type="entry name" value="RNA polymerase ii, chain L"/>
    <property type="match status" value="1"/>
</dbReference>
<keyword evidence="1" id="KW-1133">Transmembrane helix</keyword>
<dbReference type="EMBL" id="OMKW01000004">
    <property type="protein sequence ID" value="SPF30598.1"/>
    <property type="molecule type" value="Genomic_DNA"/>
</dbReference>
<dbReference type="RefSeq" id="WP_108783322.1">
    <property type="nucleotide sequence ID" value="NZ_OMKW01000004.1"/>
</dbReference>
<proteinExistence type="predicted"/>
<organism evidence="2 3">
    <name type="scientific">Pontivivens insulae</name>
    <dbReference type="NCBI Taxonomy" id="1639689"/>
    <lineage>
        <taxon>Bacteria</taxon>
        <taxon>Pseudomonadati</taxon>
        <taxon>Pseudomonadota</taxon>
        <taxon>Alphaproteobacteria</taxon>
        <taxon>Rhodobacterales</taxon>
        <taxon>Paracoccaceae</taxon>
        <taxon>Pontivivens</taxon>
    </lineage>
</organism>
<keyword evidence="1" id="KW-0812">Transmembrane</keyword>
<dbReference type="Proteomes" id="UP000244932">
    <property type="component" value="Unassembled WGS sequence"/>
</dbReference>
<evidence type="ECO:0000313" key="3">
    <source>
        <dbReference type="Proteomes" id="UP000244932"/>
    </source>
</evidence>
<evidence type="ECO:0000256" key="1">
    <source>
        <dbReference type="SAM" id="Phobius"/>
    </source>
</evidence>
<feature type="transmembrane region" description="Helical" evidence="1">
    <location>
        <begin position="336"/>
        <end position="355"/>
    </location>
</feature>
<name>A0A2R8AES2_9RHOB</name>
<dbReference type="PANTHER" id="PTHR37826:SF3">
    <property type="entry name" value="J DOMAIN-CONTAINING PROTEIN"/>
    <property type="match status" value="1"/>
</dbReference>
<evidence type="ECO:0008006" key="4">
    <source>
        <dbReference type="Google" id="ProtNLM"/>
    </source>
</evidence>